<protein>
    <recommendedName>
        <fullName evidence="4">Secreted protein</fullName>
    </recommendedName>
</protein>
<dbReference type="GeneID" id="92028821"/>
<keyword evidence="1" id="KW-0812">Transmembrane</keyword>
<dbReference type="Proteomes" id="UP001360953">
    <property type="component" value="Unassembled WGS sequence"/>
</dbReference>
<feature type="transmembrane region" description="Helical" evidence="1">
    <location>
        <begin position="32"/>
        <end position="54"/>
    </location>
</feature>
<evidence type="ECO:0008006" key="4">
    <source>
        <dbReference type="Google" id="ProtNLM"/>
    </source>
</evidence>
<keyword evidence="1" id="KW-1133">Transmembrane helix</keyword>
<reference evidence="2 3" key="1">
    <citation type="submission" date="2024-04" db="EMBL/GenBank/DDBJ databases">
        <title>Phyllosticta paracitricarpa is synonymous to the EU quarantine fungus P. citricarpa based on phylogenomic analyses.</title>
        <authorList>
            <consortium name="Lawrence Berkeley National Laboratory"/>
            <person name="Van ingen-buijs V.A."/>
            <person name="Van westerhoven A.C."/>
            <person name="Haridas S."/>
            <person name="Skiadas P."/>
            <person name="Martin F."/>
            <person name="Groenewald J.Z."/>
            <person name="Crous P.W."/>
            <person name="Seidl M.F."/>
        </authorList>
    </citation>
    <scope>NUCLEOTIDE SEQUENCE [LARGE SCALE GENOMIC DNA]</scope>
    <source>
        <strain evidence="2 3">CPC 17464</strain>
    </source>
</reference>
<proteinExistence type="predicted"/>
<dbReference type="EMBL" id="JBBPEH010000007">
    <property type="protein sequence ID" value="KAK7536026.1"/>
    <property type="molecule type" value="Genomic_DNA"/>
</dbReference>
<evidence type="ECO:0000313" key="3">
    <source>
        <dbReference type="Proteomes" id="UP001360953"/>
    </source>
</evidence>
<evidence type="ECO:0000313" key="2">
    <source>
        <dbReference type="EMBL" id="KAK7536026.1"/>
    </source>
</evidence>
<accession>A0ABR1LND6</accession>
<name>A0ABR1LND6_9PEZI</name>
<dbReference type="RefSeq" id="XP_066654442.1">
    <property type="nucleotide sequence ID" value="XM_066795915.1"/>
</dbReference>
<organism evidence="2 3">
    <name type="scientific">Phyllosticta citribraziliensis</name>
    <dbReference type="NCBI Taxonomy" id="989973"/>
    <lineage>
        <taxon>Eukaryota</taxon>
        <taxon>Fungi</taxon>
        <taxon>Dikarya</taxon>
        <taxon>Ascomycota</taxon>
        <taxon>Pezizomycotina</taxon>
        <taxon>Dothideomycetes</taxon>
        <taxon>Dothideomycetes incertae sedis</taxon>
        <taxon>Botryosphaeriales</taxon>
        <taxon>Phyllostictaceae</taxon>
        <taxon>Phyllosticta</taxon>
    </lineage>
</organism>
<keyword evidence="3" id="KW-1185">Reference proteome</keyword>
<evidence type="ECO:0000256" key="1">
    <source>
        <dbReference type="SAM" id="Phobius"/>
    </source>
</evidence>
<keyword evidence="1" id="KW-0472">Membrane</keyword>
<comment type="caution">
    <text evidence="2">The sequence shown here is derived from an EMBL/GenBank/DDBJ whole genome shotgun (WGS) entry which is preliminary data.</text>
</comment>
<sequence>MIAATAFAFAFAFAFCFGGVWADELKLVRLLVVIHLSLSVCLPVSNSISLPLSIHVARRVVGRQKTSLLSWACVVFLTRVVTSPRSDSLRKRAIKKREREREEKLLRQGIELGAVRNPS</sequence>
<gene>
    <name evidence="2" type="ORF">J3D65DRAFT_399804</name>
</gene>